<sequence>MKKNVLVTSVAFILATTSMTFAQDLNVGGAGADASAGASVETPSVDADASTSTSLDAGATVSSDASSTADTLGSLIASLSGSADVDVSAVTDEASVTIVLLSSYAADAQSEAFDAALEANADAQAELRSKVDGNAAIQAKLAAEGFTSSDVISLQSNAEGSVTVIVDDRS</sequence>
<dbReference type="Proteomes" id="UP000474802">
    <property type="component" value="Unassembled WGS sequence"/>
</dbReference>
<evidence type="ECO:0000313" key="3">
    <source>
        <dbReference type="EMBL" id="NGP17507.1"/>
    </source>
</evidence>
<protein>
    <submittedName>
        <fullName evidence="3">Uncharacterized protein</fullName>
    </submittedName>
</protein>
<evidence type="ECO:0000256" key="2">
    <source>
        <dbReference type="SAM" id="SignalP"/>
    </source>
</evidence>
<name>A0A6M1SCS8_9HYPH</name>
<keyword evidence="4" id="KW-1185">Reference proteome</keyword>
<gene>
    <name evidence="3" type="ORF">G5575_07390</name>
</gene>
<dbReference type="EMBL" id="JAALFG010000001">
    <property type="protein sequence ID" value="NGP17507.1"/>
    <property type="molecule type" value="Genomic_DNA"/>
</dbReference>
<reference evidence="3 4" key="2">
    <citation type="submission" date="2020-03" db="EMBL/GenBank/DDBJ databases">
        <title>Devosia chinhatensis sp. nov., isolated from a hexachlorocyclohexane (HCH) dump site in India.</title>
        <authorList>
            <person name="Kumar M."/>
            <person name="Lal R."/>
        </authorList>
    </citation>
    <scope>NUCLEOTIDE SEQUENCE [LARGE SCALE GENOMIC DNA]</scope>
    <source>
        <strain evidence="3 4">H239</strain>
    </source>
</reference>
<feature type="chain" id="PRO_5027073085" evidence="2">
    <location>
        <begin position="23"/>
        <end position="170"/>
    </location>
</feature>
<dbReference type="RefSeq" id="WP_164533681.1">
    <property type="nucleotide sequence ID" value="NZ_JAALFG010000001.1"/>
</dbReference>
<keyword evidence="2" id="KW-0732">Signal</keyword>
<reference evidence="3 4" key="1">
    <citation type="submission" date="2020-02" db="EMBL/GenBank/DDBJ databases">
        <authorList>
            <person name="Khan S.A."/>
            <person name="Jeon C.O."/>
            <person name="Chun B.H."/>
        </authorList>
    </citation>
    <scope>NUCLEOTIDE SEQUENCE [LARGE SCALE GENOMIC DNA]</scope>
    <source>
        <strain evidence="3 4">H239</strain>
    </source>
</reference>
<feature type="region of interest" description="Disordered" evidence="1">
    <location>
        <begin position="43"/>
        <end position="66"/>
    </location>
</feature>
<feature type="compositionally biased region" description="Low complexity" evidence="1">
    <location>
        <begin position="56"/>
        <end position="66"/>
    </location>
</feature>
<accession>A0A6M1SCS8</accession>
<feature type="signal peptide" evidence="2">
    <location>
        <begin position="1"/>
        <end position="22"/>
    </location>
</feature>
<evidence type="ECO:0000256" key="1">
    <source>
        <dbReference type="SAM" id="MobiDB-lite"/>
    </source>
</evidence>
<proteinExistence type="predicted"/>
<organism evidence="3 4">
    <name type="scientific">Devosia aurantiaca</name>
    <dbReference type="NCBI Taxonomy" id="2714858"/>
    <lineage>
        <taxon>Bacteria</taxon>
        <taxon>Pseudomonadati</taxon>
        <taxon>Pseudomonadota</taxon>
        <taxon>Alphaproteobacteria</taxon>
        <taxon>Hyphomicrobiales</taxon>
        <taxon>Devosiaceae</taxon>
        <taxon>Devosia</taxon>
    </lineage>
</organism>
<evidence type="ECO:0000313" key="4">
    <source>
        <dbReference type="Proteomes" id="UP000474802"/>
    </source>
</evidence>
<comment type="caution">
    <text evidence="3">The sequence shown here is derived from an EMBL/GenBank/DDBJ whole genome shotgun (WGS) entry which is preliminary data.</text>
</comment>
<dbReference type="AlphaFoldDB" id="A0A6M1SCS8"/>